<evidence type="ECO:0000313" key="3">
    <source>
        <dbReference type="EMBL" id="MBB4927294.1"/>
    </source>
</evidence>
<keyword evidence="4" id="KW-1185">Reference proteome</keyword>
<dbReference type="PANTHER" id="PTHR35883:SF1">
    <property type="entry name" value="CALMODULIN-BINDING PROTEIN CAM-BP15-RELATED"/>
    <property type="match status" value="1"/>
</dbReference>
<sequence length="146" mass="15936">MRRILTKFSGLAAVSMLALAVAQPAQAAQQGAGAAYFEFTDSTQQTFVFKLTDQAKIQQARSILSGKETEATQVMGKVVKSPAPYNKPWNYQLDPSSVSFFAAAIEVCDSNMVYLNQHLSEVGGAFLPNSVWCDWGSHLTREVTPK</sequence>
<dbReference type="InterPro" id="IPR053344">
    <property type="entry name" value="cAMP-inducible_BP74-like"/>
</dbReference>
<reference evidence="3 4" key="1">
    <citation type="submission" date="2020-08" db="EMBL/GenBank/DDBJ databases">
        <title>Sequencing the genomes of 1000 actinobacteria strains.</title>
        <authorList>
            <person name="Klenk H.-P."/>
        </authorList>
    </citation>
    <scope>NUCLEOTIDE SEQUENCE [LARGE SCALE GENOMIC DNA]</scope>
    <source>
        <strain evidence="3 4">DSM 41654</strain>
    </source>
</reference>
<feature type="chain" id="PRO_5030729333" description="BP74 N-terminal domain-containing protein" evidence="1">
    <location>
        <begin position="28"/>
        <end position="146"/>
    </location>
</feature>
<evidence type="ECO:0000313" key="4">
    <source>
        <dbReference type="Proteomes" id="UP000540506"/>
    </source>
</evidence>
<protein>
    <recommendedName>
        <fullName evidence="2">BP74 N-terminal domain-containing protein</fullName>
    </recommendedName>
</protein>
<dbReference type="Pfam" id="PF23621">
    <property type="entry name" value="BP74_N"/>
    <property type="match status" value="1"/>
</dbReference>
<name>A0A7W7R8I7_KITKI</name>
<gene>
    <name evidence="3" type="ORF">FHR34_006287</name>
</gene>
<dbReference type="AlphaFoldDB" id="A0A7W7R8I7"/>
<evidence type="ECO:0000259" key="2">
    <source>
        <dbReference type="Pfam" id="PF23621"/>
    </source>
</evidence>
<feature type="domain" description="BP74 N-terminal" evidence="2">
    <location>
        <begin position="34"/>
        <end position="145"/>
    </location>
</feature>
<feature type="signal peptide" evidence="1">
    <location>
        <begin position="1"/>
        <end position="27"/>
    </location>
</feature>
<dbReference type="EMBL" id="JACHJV010000001">
    <property type="protein sequence ID" value="MBB4927294.1"/>
    <property type="molecule type" value="Genomic_DNA"/>
</dbReference>
<proteinExistence type="predicted"/>
<keyword evidence="1" id="KW-0732">Signal</keyword>
<dbReference type="InterPro" id="IPR056422">
    <property type="entry name" value="BP74_N"/>
</dbReference>
<evidence type="ECO:0000256" key="1">
    <source>
        <dbReference type="SAM" id="SignalP"/>
    </source>
</evidence>
<comment type="caution">
    <text evidence="3">The sequence shown here is derived from an EMBL/GenBank/DDBJ whole genome shotgun (WGS) entry which is preliminary data.</text>
</comment>
<accession>A0A7W7R8I7</accession>
<dbReference type="PANTHER" id="PTHR35883">
    <property type="entry name" value="CYCLIC AMP-INDUCIBLE PROTEIN BP74-RELATED"/>
    <property type="match status" value="1"/>
</dbReference>
<dbReference type="RefSeq" id="WP_184941432.1">
    <property type="nucleotide sequence ID" value="NZ_JACHJV010000001.1"/>
</dbReference>
<organism evidence="3 4">
    <name type="scientific">Kitasatospora kifunensis</name>
    <name type="common">Streptomyces kifunensis</name>
    <dbReference type="NCBI Taxonomy" id="58351"/>
    <lineage>
        <taxon>Bacteria</taxon>
        <taxon>Bacillati</taxon>
        <taxon>Actinomycetota</taxon>
        <taxon>Actinomycetes</taxon>
        <taxon>Kitasatosporales</taxon>
        <taxon>Streptomycetaceae</taxon>
        <taxon>Kitasatospora</taxon>
    </lineage>
</organism>
<dbReference type="Proteomes" id="UP000540506">
    <property type="component" value="Unassembled WGS sequence"/>
</dbReference>